<evidence type="ECO:0008006" key="4">
    <source>
        <dbReference type="Google" id="ProtNLM"/>
    </source>
</evidence>
<feature type="compositionally biased region" description="Basic and acidic residues" evidence="1">
    <location>
        <begin position="207"/>
        <end position="222"/>
    </location>
</feature>
<dbReference type="EMBL" id="JADEVV010000021">
    <property type="protein sequence ID" value="MBE9253991.1"/>
    <property type="molecule type" value="Genomic_DNA"/>
</dbReference>
<evidence type="ECO:0000313" key="2">
    <source>
        <dbReference type="EMBL" id="MBE9253991.1"/>
    </source>
</evidence>
<protein>
    <recommendedName>
        <fullName evidence="4">RuBisCO chaperone RbcX</fullName>
    </recommendedName>
</protein>
<feature type="region of interest" description="Disordered" evidence="1">
    <location>
        <begin position="169"/>
        <end position="222"/>
    </location>
</feature>
<dbReference type="RefSeq" id="WP_190599283.1">
    <property type="nucleotide sequence ID" value="NZ_JADEVV010000021.1"/>
</dbReference>
<accession>A0ABR9VSH3</accession>
<evidence type="ECO:0000313" key="3">
    <source>
        <dbReference type="Proteomes" id="UP000658720"/>
    </source>
</evidence>
<evidence type="ECO:0000256" key="1">
    <source>
        <dbReference type="SAM" id="MobiDB-lite"/>
    </source>
</evidence>
<comment type="caution">
    <text evidence="2">The sequence shown here is derived from an EMBL/GenBank/DDBJ whole genome shotgun (WGS) entry which is preliminary data.</text>
</comment>
<reference evidence="2 3" key="1">
    <citation type="submission" date="2020-10" db="EMBL/GenBank/DDBJ databases">
        <authorList>
            <person name="Castelo-Branco R."/>
            <person name="Eusebio N."/>
            <person name="Adriana R."/>
            <person name="Vieira A."/>
            <person name="Brugerolle De Fraissinette N."/>
            <person name="Rezende De Castro R."/>
            <person name="Schneider M.P."/>
            <person name="Vasconcelos V."/>
            <person name="Leao P.N."/>
        </authorList>
    </citation>
    <scope>NUCLEOTIDE SEQUENCE [LARGE SCALE GENOMIC DNA]</scope>
    <source>
        <strain evidence="2 3">LEGE 00031</strain>
    </source>
</reference>
<dbReference type="Proteomes" id="UP000658720">
    <property type="component" value="Unassembled WGS sequence"/>
</dbReference>
<gene>
    <name evidence="2" type="ORF">IQ217_09070</name>
</gene>
<dbReference type="SUPFAM" id="SSF160246">
    <property type="entry name" value="EspE N-terminal domain-like"/>
    <property type="match status" value="2"/>
</dbReference>
<proteinExistence type="predicted"/>
<organism evidence="2 3">
    <name type="scientific">Synechocystis salina LEGE 00031</name>
    <dbReference type="NCBI Taxonomy" id="1828736"/>
    <lineage>
        <taxon>Bacteria</taxon>
        <taxon>Bacillati</taxon>
        <taxon>Cyanobacteriota</taxon>
        <taxon>Cyanophyceae</taxon>
        <taxon>Synechococcales</taxon>
        <taxon>Merismopediaceae</taxon>
        <taxon>Synechocystis</taxon>
    </lineage>
</organism>
<dbReference type="InterPro" id="IPR037257">
    <property type="entry name" value="T2SS_E_N_sf"/>
</dbReference>
<keyword evidence="3" id="KW-1185">Reference proteome</keyword>
<name>A0ABR9VSH3_9SYNC</name>
<sequence>MVSNKKPIGIILQEAKLITSGQLEVALYEQKQFEMLLGEILSHHGWISQETADFFVDLWPAMVGQPVQGPIGYYLKMAHLLDEDQIERILREQQRLGVRFGSVAVLKGWLKEETINFFVKNIAGTTEEDVSPAALVLPVPQLQIPPASQLKIPRRRSPELMEAQAKETYHQERLPTGQGENILPIIPVPSRKTTDSPRQAAETLILFDDHHQSQGKEDGESD</sequence>